<name>A8ZQR6_ACAM1</name>
<geneLocation type="plasmid" evidence="1 2">
    <name>pREB7</name>
</geneLocation>
<reference evidence="1 2" key="1">
    <citation type="journal article" date="2008" name="Proc. Natl. Acad. Sci. U.S.A.">
        <title>Niche adaptation and genome expansion in the chlorophyll d-producing cyanobacterium Acaryochloris marina.</title>
        <authorList>
            <person name="Swingley W.D."/>
            <person name="Chen M."/>
            <person name="Cheung P.C."/>
            <person name="Conrad A.L."/>
            <person name="Dejesa L.C."/>
            <person name="Hao J."/>
            <person name="Honchak B.M."/>
            <person name="Karbach L.E."/>
            <person name="Kurdoglu A."/>
            <person name="Lahiri S."/>
            <person name="Mastrian S.D."/>
            <person name="Miyashita H."/>
            <person name="Page L."/>
            <person name="Ramakrishna P."/>
            <person name="Satoh S."/>
            <person name="Sattley W.M."/>
            <person name="Shimada Y."/>
            <person name="Taylor H.L."/>
            <person name="Tomo T."/>
            <person name="Tsuchiya T."/>
            <person name="Wang Z.T."/>
            <person name="Raymond J."/>
            <person name="Mimuro M."/>
            <person name="Blankenship R.E."/>
            <person name="Touchman J.W."/>
        </authorList>
    </citation>
    <scope>NUCLEOTIDE SEQUENCE [LARGE SCALE GENOMIC DNA]</scope>
    <source>
        <strain evidence="2">MBIC 11017</strain>
        <plasmid evidence="2">Plasmid pREB7</plasmid>
    </source>
</reference>
<organism evidence="1 2">
    <name type="scientific">Acaryochloris marina (strain MBIC 11017)</name>
    <dbReference type="NCBI Taxonomy" id="329726"/>
    <lineage>
        <taxon>Bacteria</taxon>
        <taxon>Bacillati</taxon>
        <taxon>Cyanobacteriota</taxon>
        <taxon>Cyanophyceae</taxon>
        <taxon>Acaryochloridales</taxon>
        <taxon>Acaryochloridaceae</taxon>
        <taxon>Acaryochloris</taxon>
    </lineage>
</organism>
<accession>A8ZQR6</accession>
<proteinExistence type="predicted"/>
<evidence type="ECO:0000313" key="2">
    <source>
        <dbReference type="Proteomes" id="UP000000268"/>
    </source>
</evidence>
<dbReference type="AlphaFoldDB" id="A8ZQR6"/>
<dbReference type="KEGG" id="amr:AM1_G0172"/>
<sequence>MGQLSCQVKPETVMWYDDNWKDLQEEVMGCFQGCWGR</sequence>
<protein>
    <submittedName>
        <fullName evidence="1">Uncharacterized protein</fullName>
    </submittedName>
</protein>
<keyword evidence="1" id="KW-0614">Plasmid</keyword>
<keyword evidence="2" id="KW-1185">Reference proteome</keyword>
<dbReference type="Proteomes" id="UP000000268">
    <property type="component" value="Plasmid pREB7"/>
</dbReference>
<dbReference type="HOGENOM" id="CLU_3338814_0_0_3"/>
<evidence type="ECO:0000313" key="1">
    <source>
        <dbReference type="EMBL" id="ABW33352.1"/>
    </source>
</evidence>
<gene>
    <name evidence="1" type="ordered locus">AM1_G0172</name>
</gene>
<dbReference type="EMBL" id="CP000844">
    <property type="protein sequence ID" value="ABW33352.1"/>
    <property type="molecule type" value="Genomic_DNA"/>
</dbReference>